<organism evidence="15 16">
    <name type="scientific">Lolium multiflorum</name>
    <name type="common">Italian ryegrass</name>
    <name type="synonym">Lolium perenne subsp. multiflorum</name>
    <dbReference type="NCBI Taxonomy" id="4521"/>
    <lineage>
        <taxon>Eukaryota</taxon>
        <taxon>Viridiplantae</taxon>
        <taxon>Streptophyta</taxon>
        <taxon>Embryophyta</taxon>
        <taxon>Tracheophyta</taxon>
        <taxon>Spermatophyta</taxon>
        <taxon>Magnoliopsida</taxon>
        <taxon>Liliopsida</taxon>
        <taxon>Poales</taxon>
        <taxon>Poaceae</taxon>
        <taxon>BOP clade</taxon>
        <taxon>Pooideae</taxon>
        <taxon>Poodae</taxon>
        <taxon>Poeae</taxon>
        <taxon>Poeae Chloroplast Group 2 (Poeae type)</taxon>
        <taxon>Loliodinae</taxon>
        <taxon>Loliinae</taxon>
        <taxon>Lolium</taxon>
    </lineage>
</organism>
<feature type="compositionally biased region" description="Low complexity" evidence="12">
    <location>
        <begin position="268"/>
        <end position="280"/>
    </location>
</feature>
<dbReference type="InterPro" id="IPR054722">
    <property type="entry name" value="PolX-like_BBD"/>
</dbReference>
<dbReference type="Proteomes" id="UP001231189">
    <property type="component" value="Unassembled WGS sequence"/>
</dbReference>
<feature type="compositionally biased region" description="Polar residues" evidence="12">
    <location>
        <begin position="381"/>
        <end position="391"/>
    </location>
</feature>
<evidence type="ECO:0000256" key="12">
    <source>
        <dbReference type="SAM" id="MobiDB-lite"/>
    </source>
</evidence>
<evidence type="ECO:0000256" key="8">
    <source>
        <dbReference type="ARBA" id="ARBA00023136"/>
    </source>
</evidence>
<evidence type="ECO:0000256" key="13">
    <source>
        <dbReference type="SAM" id="Phobius"/>
    </source>
</evidence>
<dbReference type="Pfam" id="PF13839">
    <property type="entry name" value="PC-Esterase"/>
    <property type="match status" value="1"/>
</dbReference>
<keyword evidence="4 13" id="KW-0812">Transmembrane</keyword>
<feature type="compositionally biased region" description="Low complexity" evidence="12">
    <location>
        <begin position="297"/>
        <end position="333"/>
    </location>
</feature>
<keyword evidence="11" id="KW-0862">Zinc</keyword>
<keyword evidence="11" id="KW-0479">Metal-binding</keyword>
<feature type="region of interest" description="Disordered" evidence="12">
    <location>
        <begin position="765"/>
        <end position="800"/>
    </location>
</feature>
<keyword evidence="16" id="KW-1185">Reference proteome</keyword>
<evidence type="ECO:0000256" key="2">
    <source>
        <dbReference type="ARBA" id="ARBA00007727"/>
    </source>
</evidence>
<feature type="compositionally biased region" description="Basic and acidic residues" evidence="12">
    <location>
        <begin position="416"/>
        <end position="432"/>
    </location>
</feature>
<dbReference type="GO" id="GO:0008270">
    <property type="term" value="F:zinc ion binding"/>
    <property type="evidence" value="ECO:0007669"/>
    <property type="project" value="UniProtKB-KW"/>
</dbReference>
<dbReference type="PANTHER" id="PTHR32285:SF22">
    <property type="entry name" value="PROTEIN TRICHOME BIREFRINGENCE"/>
    <property type="match status" value="1"/>
</dbReference>
<feature type="domain" description="CCHC-type" evidence="14">
    <location>
        <begin position="818"/>
        <end position="833"/>
    </location>
</feature>
<feature type="compositionally biased region" description="Basic and acidic residues" evidence="12">
    <location>
        <begin position="169"/>
        <end position="179"/>
    </location>
</feature>
<feature type="compositionally biased region" description="Basic and acidic residues" evidence="12">
    <location>
        <begin position="229"/>
        <end position="239"/>
    </location>
</feature>
<keyword evidence="7" id="KW-0333">Golgi apparatus</keyword>
<dbReference type="SMART" id="SM00343">
    <property type="entry name" value="ZnF_C2HC"/>
    <property type="match status" value="1"/>
</dbReference>
<evidence type="ECO:0000259" key="14">
    <source>
        <dbReference type="PROSITE" id="PS50158"/>
    </source>
</evidence>
<keyword evidence="10" id="KW-0325">Glycoprotein</keyword>
<evidence type="ECO:0000256" key="9">
    <source>
        <dbReference type="ARBA" id="ARBA00023157"/>
    </source>
</evidence>
<evidence type="ECO:0000256" key="5">
    <source>
        <dbReference type="ARBA" id="ARBA00022968"/>
    </source>
</evidence>
<dbReference type="InterPro" id="IPR029962">
    <property type="entry name" value="TBL"/>
</dbReference>
<protein>
    <recommendedName>
        <fullName evidence="14">CCHC-type domain-containing protein</fullName>
    </recommendedName>
</protein>
<feature type="transmembrane region" description="Helical" evidence="13">
    <location>
        <begin position="31"/>
        <end position="49"/>
    </location>
</feature>
<evidence type="ECO:0000256" key="7">
    <source>
        <dbReference type="ARBA" id="ARBA00023034"/>
    </source>
</evidence>
<reference evidence="15" key="1">
    <citation type="submission" date="2023-07" db="EMBL/GenBank/DDBJ databases">
        <title>A chromosome-level genome assembly of Lolium multiflorum.</title>
        <authorList>
            <person name="Chen Y."/>
            <person name="Copetti D."/>
            <person name="Kolliker R."/>
            <person name="Studer B."/>
        </authorList>
    </citation>
    <scope>NUCLEOTIDE SEQUENCE</scope>
    <source>
        <strain evidence="15">02402/16</strain>
        <tissue evidence="15">Leaf</tissue>
    </source>
</reference>
<dbReference type="InterPro" id="IPR026057">
    <property type="entry name" value="TBL_C"/>
</dbReference>
<dbReference type="GO" id="GO:0000139">
    <property type="term" value="C:Golgi membrane"/>
    <property type="evidence" value="ECO:0007669"/>
    <property type="project" value="UniProtKB-SubCell"/>
</dbReference>
<feature type="region of interest" description="Disordered" evidence="12">
    <location>
        <begin position="91"/>
        <end position="445"/>
    </location>
</feature>
<dbReference type="InterPro" id="IPR036875">
    <property type="entry name" value="Znf_CCHC_sf"/>
</dbReference>
<comment type="caution">
    <text evidence="15">The sequence shown here is derived from an EMBL/GenBank/DDBJ whole genome shotgun (WGS) entry which is preliminary data.</text>
</comment>
<dbReference type="AlphaFoldDB" id="A0AAD8VDI8"/>
<evidence type="ECO:0000313" key="16">
    <source>
        <dbReference type="Proteomes" id="UP001231189"/>
    </source>
</evidence>
<dbReference type="Pfam" id="PF00098">
    <property type="entry name" value="zf-CCHC"/>
    <property type="match status" value="1"/>
</dbReference>
<dbReference type="GO" id="GO:1990538">
    <property type="term" value="F:xylan O-acetyltransferase activity"/>
    <property type="evidence" value="ECO:0007669"/>
    <property type="project" value="UniProtKB-ARBA"/>
</dbReference>
<evidence type="ECO:0000256" key="6">
    <source>
        <dbReference type="ARBA" id="ARBA00022989"/>
    </source>
</evidence>
<feature type="compositionally biased region" description="Basic and acidic residues" evidence="12">
    <location>
        <begin position="956"/>
        <end position="972"/>
    </location>
</feature>
<dbReference type="SUPFAM" id="SSF57756">
    <property type="entry name" value="Retrovirus zinc finger-like domains"/>
    <property type="match status" value="1"/>
</dbReference>
<sequence>MKGMWKQSGLAAMACTDAGAGAGRSRRSARLVVYAVAVAFAALTAYIALSSPAAPAASAIGEGRASWFDGVYASTAPYRSQVSTFFSSIFPTNSSTPSPEPSPRAGGGAASGSSQVSRDGDSTHAETGAGSSNYAATVGSDKQLGSGGGAPSSNADHRVGAPPTGTDTAAEKSGTKDGVEAPTDNSAPSSGGAPISAADRNKENRTVSSSSQAGGGGGSPTSSSAGERTSAKAEEESHGSSKQLGVEAPTDNTAAGNGSVVKADTKDSVGGSSSSSAGDGSKVKADSKIGSDNQTLNASPAPSSGSAGGNSTAAKADGADADGAASNGSAGSDTVAKPGLNNESDAQSGSGNSDATHKSAPNASPGKSNGGVQRDKASADVASTSNNQTGSPAIAGEKDVGSASKNQTLVASPVVKKQDQNKKETTVNKKETTPQSSAGSLKDHSSQTIALLKGNVSSTKQAGGASGNKKVDWIKEMAGCDMFHGNWVQDDSYPLYPGGSCPHIDEPFDCHLNGRPDRAYQKLRWQPSECSIPRLNPTDMLERLRGKRLVFVGDSLNRNMWESLVCILRHSVKDKKKNKLFITGRLPSKSGGAAYRRLQRRLRPVVPVVNNVVINNVTAATSSATPSPPPPPDRQFPELTMAGFADALRPDKFTGVHFKRWQIKATLWLTHLKVFQVSNGLPEGTISDHDQNKFKEDSTLFVGCVLSILADRLCDVYMHIVDGKELRDALNAKFGATDAGSELYIMESFHDIRMRLFVEEKARAKDTTEKGEGQSSANMVQKKPYSKNKGNNKPSFNKPMKTTTFKKKKMINKADLSCFTCGENGHFSKDCPERADRKKKTRQVNTVTASNADGYGRPGFFRLDGEWVTCFVRGVGTVDLKFTSGKIVQLSNVQHIPTMNKNLVSSSLLCRDGFKVVLESNKVVVSKFGQFIDMHRIARISTEIIPESSPSNEYFEQSHENITEKDDNEAPKRSKRRRIEKSFGDDFIVYLVDDTPTSIAEAYASPDADDWKEAVHNEMDSILSNGTWELSERPHGCKPVGCKWVFKKKLRPDGFGKRSRDCCSSSRVAFRPSRAVLPTVVFNAVYFDPSSRRQQRCHQQRYCCDIVCYTFTATSTRSWEAGLLHMAGYPAPPDFRVPGGWRLSTGGGGSRSRRFRWEAMSSTPLSTLCGSPSARNSARRSGTSPITTTPGTSSSVSGTNGNSQRTTVLPLLQRVTTPPAAAAGGLRRAARFSILVYVSI</sequence>
<comment type="similarity">
    <text evidence="2">Belongs to the PC-esterase family. TBL subfamily.</text>
</comment>
<dbReference type="Pfam" id="PF22936">
    <property type="entry name" value="Pol_BBD"/>
    <property type="match status" value="1"/>
</dbReference>
<keyword evidence="5" id="KW-0735">Signal-anchor</keyword>
<evidence type="ECO:0000313" key="15">
    <source>
        <dbReference type="EMBL" id="KAK1603707.1"/>
    </source>
</evidence>
<feature type="compositionally biased region" description="Polar residues" evidence="12">
    <location>
        <begin position="1163"/>
        <end position="1180"/>
    </location>
</feature>
<feature type="compositionally biased region" description="Low complexity" evidence="12">
    <location>
        <begin position="186"/>
        <end position="198"/>
    </location>
</feature>
<feature type="region of interest" description="Disordered" evidence="12">
    <location>
        <begin position="949"/>
        <end position="976"/>
    </location>
</feature>
<dbReference type="PANTHER" id="PTHR32285">
    <property type="entry name" value="PROTEIN TRICHOME BIREFRINGENCE-LIKE 9-RELATED"/>
    <property type="match status" value="1"/>
</dbReference>
<keyword evidence="8 13" id="KW-0472">Membrane</keyword>
<dbReference type="EMBL" id="JAUUTY010000007">
    <property type="protein sequence ID" value="KAK1603707.1"/>
    <property type="molecule type" value="Genomic_DNA"/>
</dbReference>
<dbReference type="Gene3D" id="4.10.60.10">
    <property type="entry name" value="Zinc finger, CCHC-type"/>
    <property type="match status" value="1"/>
</dbReference>
<comment type="subcellular location">
    <subcellularLocation>
        <location evidence="1">Golgi apparatus membrane</location>
        <topology evidence="1">Single-pass type II membrane protein</topology>
    </subcellularLocation>
</comment>
<name>A0AAD8VDI8_LOLMU</name>
<keyword evidence="11" id="KW-0863">Zinc-finger</keyword>
<accession>A0AAD8VDI8</accession>
<dbReference type="GO" id="GO:0003676">
    <property type="term" value="F:nucleic acid binding"/>
    <property type="evidence" value="ECO:0007669"/>
    <property type="project" value="InterPro"/>
</dbReference>
<keyword evidence="6 13" id="KW-1133">Transmembrane helix</keyword>
<dbReference type="InterPro" id="IPR001878">
    <property type="entry name" value="Znf_CCHC"/>
</dbReference>
<feature type="compositionally biased region" description="Polar residues" evidence="12">
    <location>
        <begin position="341"/>
        <end position="371"/>
    </location>
</feature>
<keyword evidence="9" id="KW-1015">Disulfide bond</keyword>
<dbReference type="PROSITE" id="PS50158">
    <property type="entry name" value="ZF_CCHC"/>
    <property type="match status" value="1"/>
</dbReference>
<dbReference type="InterPro" id="IPR025846">
    <property type="entry name" value="TBL_N"/>
</dbReference>
<evidence type="ECO:0000256" key="11">
    <source>
        <dbReference type="PROSITE-ProRule" id="PRU00047"/>
    </source>
</evidence>
<feature type="compositionally biased region" description="Low complexity" evidence="12">
    <location>
        <begin position="1181"/>
        <end position="1203"/>
    </location>
</feature>
<dbReference type="Pfam" id="PF14416">
    <property type="entry name" value="PMR5N"/>
    <property type="match status" value="1"/>
</dbReference>
<evidence type="ECO:0000256" key="1">
    <source>
        <dbReference type="ARBA" id="ARBA00004323"/>
    </source>
</evidence>
<evidence type="ECO:0000256" key="4">
    <source>
        <dbReference type="ARBA" id="ARBA00022692"/>
    </source>
</evidence>
<evidence type="ECO:0000256" key="3">
    <source>
        <dbReference type="ARBA" id="ARBA00022679"/>
    </source>
</evidence>
<evidence type="ECO:0000256" key="10">
    <source>
        <dbReference type="ARBA" id="ARBA00023180"/>
    </source>
</evidence>
<gene>
    <name evidence="15" type="ORF">QYE76_027380</name>
</gene>
<feature type="region of interest" description="Disordered" evidence="12">
    <location>
        <begin position="1163"/>
        <end position="1204"/>
    </location>
</feature>
<keyword evidence="3" id="KW-0808">Transferase</keyword>
<proteinExistence type="inferred from homology"/>